<reference evidence="3" key="1">
    <citation type="submission" date="2015-03" db="EMBL/GenBank/DDBJ databases">
        <authorList>
            <person name="Urmite Genomes"/>
        </authorList>
    </citation>
    <scope>NUCLEOTIDE SEQUENCE [LARGE SCALE GENOMIC DNA]</scope>
    <source>
        <strain evidence="3">Arc-Hr</strain>
    </source>
</reference>
<dbReference type="Proteomes" id="UP000198902">
    <property type="component" value="Unassembled WGS sequence"/>
</dbReference>
<dbReference type="EMBL" id="CSTE01000002">
    <property type="protein sequence ID" value="CQR49986.1"/>
    <property type="molecule type" value="Genomic_DNA"/>
</dbReference>
<evidence type="ECO:0000256" key="1">
    <source>
        <dbReference type="SAM" id="MobiDB-lite"/>
    </source>
</evidence>
<gene>
    <name evidence="2" type="ORF">BN996_01462</name>
</gene>
<dbReference type="AlphaFoldDB" id="A0A0D6JQ24"/>
<evidence type="ECO:0000313" key="2">
    <source>
        <dbReference type="EMBL" id="CQR49986.1"/>
    </source>
</evidence>
<keyword evidence="3" id="KW-1185">Reference proteome</keyword>
<feature type="region of interest" description="Disordered" evidence="1">
    <location>
        <begin position="1"/>
        <end position="20"/>
    </location>
</feature>
<organism evidence="2 3">
    <name type="scientific">Haloferax massiliensis</name>
    <dbReference type="NCBI Taxonomy" id="1476858"/>
    <lineage>
        <taxon>Archaea</taxon>
        <taxon>Methanobacteriati</taxon>
        <taxon>Methanobacteriota</taxon>
        <taxon>Stenosarchaea group</taxon>
        <taxon>Halobacteria</taxon>
        <taxon>Halobacteriales</taxon>
        <taxon>Haloferacaceae</taxon>
        <taxon>Haloferax</taxon>
    </lineage>
</organism>
<protein>
    <submittedName>
        <fullName evidence="2">Uncharacterized protein</fullName>
    </submittedName>
</protein>
<proteinExistence type="predicted"/>
<accession>A0A0D6JQ24</accession>
<sequence length="33" mass="3219">MTSHDAHAVRSTPDAGASDAAVGAIRSLIIVGA</sequence>
<evidence type="ECO:0000313" key="3">
    <source>
        <dbReference type="Proteomes" id="UP000198902"/>
    </source>
</evidence>
<name>A0A0D6JQ24_9EURY</name>